<gene>
    <name evidence="7" type="primary">vhb</name>
    <name evidence="7" type="ORF">Pan181_23320</name>
</gene>
<dbReference type="GO" id="GO:0020037">
    <property type="term" value="F:heme binding"/>
    <property type="evidence" value="ECO:0007669"/>
    <property type="project" value="InterPro"/>
</dbReference>
<dbReference type="PANTHER" id="PTHR43396">
    <property type="entry name" value="FLAVOHEMOPROTEIN"/>
    <property type="match status" value="1"/>
</dbReference>
<name>A0A518AN26_9BACT</name>
<evidence type="ECO:0000256" key="1">
    <source>
        <dbReference type="ARBA" id="ARBA00022617"/>
    </source>
</evidence>
<proteinExistence type="inferred from homology"/>
<keyword evidence="1 5" id="KW-0349">Heme</keyword>
<dbReference type="GO" id="GO:0046872">
    <property type="term" value="F:metal ion binding"/>
    <property type="evidence" value="ECO:0007669"/>
    <property type="project" value="UniProtKB-KW"/>
</dbReference>
<keyword evidence="5" id="KW-0813">Transport</keyword>
<dbReference type="PRINTS" id="PR00188">
    <property type="entry name" value="PLANTGLOBIN"/>
</dbReference>
<dbReference type="EMBL" id="CP036278">
    <property type="protein sequence ID" value="QDU56128.1"/>
    <property type="molecule type" value="Genomic_DNA"/>
</dbReference>
<dbReference type="Pfam" id="PF00042">
    <property type="entry name" value="Globin"/>
    <property type="match status" value="1"/>
</dbReference>
<keyword evidence="3" id="KW-0479">Metal-binding</keyword>
<keyword evidence="2 5" id="KW-0561">Oxygen transport</keyword>
<protein>
    <submittedName>
        <fullName evidence="7">Bacterial hemoglobin</fullName>
    </submittedName>
</protein>
<keyword evidence="4" id="KW-0408">Iron</keyword>
<evidence type="ECO:0000256" key="2">
    <source>
        <dbReference type="ARBA" id="ARBA00022621"/>
    </source>
</evidence>
<evidence type="ECO:0000313" key="7">
    <source>
        <dbReference type="EMBL" id="QDU56128.1"/>
    </source>
</evidence>
<evidence type="ECO:0000259" key="6">
    <source>
        <dbReference type="PROSITE" id="PS01033"/>
    </source>
</evidence>
<dbReference type="InterPro" id="IPR000971">
    <property type="entry name" value="Globin"/>
</dbReference>
<dbReference type="Gene3D" id="1.10.490.10">
    <property type="entry name" value="Globins"/>
    <property type="match status" value="1"/>
</dbReference>
<dbReference type="GO" id="GO:0071500">
    <property type="term" value="P:cellular response to nitrosative stress"/>
    <property type="evidence" value="ECO:0007669"/>
    <property type="project" value="TreeGrafter"/>
</dbReference>
<dbReference type="GO" id="GO:0046210">
    <property type="term" value="P:nitric oxide catabolic process"/>
    <property type="evidence" value="ECO:0007669"/>
    <property type="project" value="TreeGrafter"/>
</dbReference>
<dbReference type="Proteomes" id="UP000315750">
    <property type="component" value="Chromosome"/>
</dbReference>
<organism evidence="7 8">
    <name type="scientific">Aeoliella mucimassa</name>
    <dbReference type="NCBI Taxonomy" id="2527972"/>
    <lineage>
        <taxon>Bacteria</taxon>
        <taxon>Pseudomonadati</taxon>
        <taxon>Planctomycetota</taxon>
        <taxon>Planctomycetia</taxon>
        <taxon>Pirellulales</taxon>
        <taxon>Lacipirellulaceae</taxon>
        <taxon>Aeoliella</taxon>
    </lineage>
</organism>
<dbReference type="KEGG" id="amuc:Pan181_23320"/>
<evidence type="ECO:0000256" key="4">
    <source>
        <dbReference type="ARBA" id="ARBA00023004"/>
    </source>
</evidence>
<dbReference type="GO" id="GO:0005344">
    <property type="term" value="F:oxygen carrier activity"/>
    <property type="evidence" value="ECO:0007669"/>
    <property type="project" value="UniProtKB-KW"/>
</dbReference>
<dbReference type="InterPro" id="IPR012292">
    <property type="entry name" value="Globin/Proto"/>
</dbReference>
<reference evidence="7 8" key="1">
    <citation type="submission" date="2019-02" db="EMBL/GenBank/DDBJ databases">
        <title>Deep-cultivation of Planctomycetes and their phenomic and genomic characterization uncovers novel biology.</title>
        <authorList>
            <person name="Wiegand S."/>
            <person name="Jogler M."/>
            <person name="Boedeker C."/>
            <person name="Pinto D."/>
            <person name="Vollmers J."/>
            <person name="Rivas-Marin E."/>
            <person name="Kohn T."/>
            <person name="Peeters S.H."/>
            <person name="Heuer A."/>
            <person name="Rast P."/>
            <person name="Oberbeckmann S."/>
            <person name="Bunk B."/>
            <person name="Jeske O."/>
            <person name="Meyerdierks A."/>
            <person name="Storesund J.E."/>
            <person name="Kallscheuer N."/>
            <person name="Luecker S."/>
            <person name="Lage O.M."/>
            <person name="Pohl T."/>
            <person name="Merkel B.J."/>
            <person name="Hornburger P."/>
            <person name="Mueller R.-W."/>
            <person name="Bruemmer F."/>
            <person name="Labrenz M."/>
            <person name="Spormann A.M."/>
            <person name="Op den Camp H."/>
            <person name="Overmann J."/>
            <person name="Amann R."/>
            <person name="Jetten M.S.M."/>
            <person name="Mascher T."/>
            <person name="Medema M.H."/>
            <person name="Devos D.P."/>
            <person name="Kaster A.-K."/>
            <person name="Ovreas L."/>
            <person name="Rohde M."/>
            <person name="Galperin M.Y."/>
            <person name="Jogler C."/>
        </authorList>
    </citation>
    <scope>NUCLEOTIDE SEQUENCE [LARGE SCALE GENOMIC DNA]</scope>
    <source>
        <strain evidence="7 8">Pan181</strain>
    </source>
</reference>
<dbReference type="PROSITE" id="PS01033">
    <property type="entry name" value="GLOBIN"/>
    <property type="match status" value="1"/>
</dbReference>
<evidence type="ECO:0000256" key="3">
    <source>
        <dbReference type="ARBA" id="ARBA00022723"/>
    </source>
</evidence>
<dbReference type="CDD" id="cd12131">
    <property type="entry name" value="HGbI-like"/>
    <property type="match status" value="1"/>
</dbReference>
<feature type="domain" description="Globin" evidence="6">
    <location>
        <begin position="1"/>
        <end position="135"/>
    </location>
</feature>
<accession>A0A518AN26</accession>
<dbReference type="GO" id="GO:0008941">
    <property type="term" value="F:nitric oxide dioxygenase NAD(P)H activity"/>
    <property type="evidence" value="ECO:0007669"/>
    <property type="project" value="TreeGrafter"/>
</dbReference>
<sequence>MLTERQISIVQSTWMQAAQQADAVAKLFYTRLFEIAPEVRPLFKGELEQQGRKLMAMLAVAVNGLPKLDQIVPAVQDLGRRHHEYGVEDEDYESVGEALLWTLEQGLGEAFTEEARDAWTLTYTTLADVMKAAAPSSAT</sequence>
<dbReference type="AlphaFoldDB" id="A0A518AN26"/>
<dbReference type="GO" id="GO:0071949">
    <property type="term" value="F:FAD binding"/>
    <property type="evidence" value="ECO:0007669"/>
    <property type="project" value="TreeGrafter"/>
</dbReference>
<dbReference type="InterPro" id="IPR009050">
    <property type="entry name" value="Globin-like_sf"/>
</dbReference>
<dbReference type="SUPFAM" id="SSF46458">
    <property type="entry name" value="Globin-like"/>
    <property type="match status" value="1"/>
</dbReference>
<dbReference type="OrthoDB" id="9801223at2"/>
<dbReference type="GO" id="GO:0019825">
    <property type="term" value="F:oxygen binding"/>
    <property type="evidence" value="ECO:0007669"/>
    <property type="project" value="InterPro"/>
</dbReference>
<evidence type="ECO:0000256" key="5">
    <source>
        <dbReference type="RuleBase" id="RU000356"/>
    </source>
</evidence>
<dbReference type="PANTHER" id="PTHR43396:SF3">
    <property type="entry name" value="FLAVOHEMOPROTEIN"/>
    <property type="match status" value="1"/>
</dbReference>
<evidence type="ECO:0000313" key="8">
    <source>
        <dbReference type="Proteomes" id="UP000315750"/>
    </source>
</evidence>
<comment type="similarity">
    <text evidence="5">Belongs to the globin family.</text>
</comment>
<keyword evidence="8" id="KW-1185">Reference proteome</keyword>